<dbReference type="InterPro" id="IPR036424">
    <property type="entry name" value="UPP_synth-like_sf"/>
</dbReference>
<dbReference type="GO" id="GO:1904423">
    <property type="term" value="C:dehydrodolichyl diphosphate synthase complex"/>
    <property type="evidence" value="ECO:0007669"/>
    <property type="project" value="InterPro"/>
</dbReference>
<evidence type="ECO:0000256" key="12">
    <source>
        <dbReference type="ARBA" id="ARBA00047353"/>
    </source>
</evidence>
<evidence type="ECO:0000256" key="5">
    <source>
        <dbReference type="ARBA" id="ARBA00012596"/>
    </source>
</evidence>
<dbReference type="Gene3D" id="3.40.1180.10">
    <property type="entry name" value="Decaprenyl diphosphate synthase-like"/>
    <property type="match status" value="1"/>
</dbReference>
<evidence type="ECO:0000256" key="3">
    <source>
        <dbReference type="ARBA" id="ARBA00004922"/>
    </source>
</evidence>
<dbReference type="Pfam" id="PF01255">
    <property type="entry name" value="Prenyltransf"/>
    <property type="match status" value="1"/>
</dbReference>
<comment type="cofactor">
    <cofactor evidence="1">
        <name>Mg(2+)</name>
        <dbReference type="ChEBI" id="CHEBI:18420"/>
    </cofactor>
</comment>
<evidence type="ECO:0000256" key="2">
    <source>
        <dbReference type="ARBA" id="ARBA00004586"/>
    </source>
</evidence>
<evidence type="ECO:0000256" key="1">
    <source>
        <dbReference type="ARBA" id="ARBA00001946"/>
    </source>
</evidence>
<protein>
    <recommendedName>
        <fullName evidence="5">ditrans,polycis-polyprenyl diphosphate synthase [(2E,6E)-farnesyldiphosphate specific]</fullName>
        <ecNumber evidence="5">2.5.1.87</ecNumber>
    </recommendedName>
</protein>
<evidence type="ECO:0000256" key="10">
    <source>
        <dbReference type="ARBA" id="ARBA00022989"/>
    </source>
</evidence>
<evidence type="ECO:0000256" key="4">
    <source>
        <dbReference type="ARBA" id="ARBA00005432"/>
    </source>
</evidence>
<evidence type="ECO:0000256" key="6">
    <source>
        <dbReference type="ARBA" id="ARBA00022679"/>
    </source>
</evidence>
<dbReference type="GO" id="GO:0045547">
    <property type="term" value="F:ditrans,polycis-polyprenyl diphosphate synthase [(2E,6E)-farnesyl diphosphate specific] activity"/>
    <property type="evidence" value="ECO:0007669"/>
    <property type="project" value="UniProtKB-EC"/>
</dbReference>
<evidence type="ECO:0000256" key="9">
    <source>
        <dbReference type="ARBA" id="ARBA00022842"/>
    </source>
</evidence>
<keyword evidence="9" id="KW-0460">Magnesium</keyword>
<dbReference type="InterPro" id="IPR001441">
    <property type="entry name" value="UPP_synth-like"/>
</dbReference>
<dbReference type="PANTHER" id="PTHR21528:SF0">
    <property type="entry name" value="DEHYDRODOLICHYL DIPHOSPHATE SYNTHASE COMPLEX SUBUNIT NUS1"/>
    <property type="match status" value="1"/>
</dbReference>
<evidence type="ECO:0000256" key="8">
    <source>
        <dbReference type="ARBA" id="ARBA00022824"/>
    </source>
</evidence>
<evidence type="ECO:0000313" key="14">
    <source>
        <dbReference type="Proteomes" id="UP000789375"/>
    </source>
</evidence>
<proteinExistence type="inferred from homology"/>
<keyword evidence="8" id="KW-0256">Endoplasmic reticulum</keyword>
<dbReference type="EMBL" id="CAJVPP010001197">
    <property type="protein sequence ID" value="CAG8540435.1"/>
    <property type="molecule type" value="Genomic_DNA"/>
</dbReference>
<gene>
    <name evidence="13" type="ORF">FMOSSE_LOCUS5952</name>
</gene>
<dbReference type="GO" id="GO:0005789">
    <property type="term" value="C:endoplasmic reticulum membrane"/>
    <property type="evidence" value="ECO:0007669"/>
    <property type="project" value="UniProtKB-SubCell"/>
</dbReference>
<sequence length="208" mass="23981">SLDKVPKHLAIMFWSDDIQDERLIEVALLCCWSQCFGVKIVSIYDAEGRLGHYAHLLQSQINIISQKFFISEKIIPTIQVTSLDSSSLSSISSSTETEPELLVNLVSRSDGRTRIVNVAKSLTDDIKQEKIKYEDVNILELDKRLSITRFPEPQLLILFSSKVFLDGFPPWHIHLTEIFHVPNNQQFCYFIFLQGLRKYSKCNQRFGK</sequence>
<dbReference type="SUPFAM" id="SSF64005">
    <property type="entry name" value="Undecaprenyl diphosphate synthase"/>
    <property type="match status" value="1"/>
</dbReference>
<reference evidence="13" key="1">
    <citation type="submission" date="2021-06" db="EMBL/GenBank/DDBJ databases">
        <authorList>
            <person name="Kallberg Y."/>
            <person name="Tangrot J."/>
            <person name="Rosling A."/>
        </authorList>
    </citation>
    <scope>NUCLEOTIDE SEQUENCE</scope>
    <source>
        <strain evidence="13">87-6 pot B 2015</strain>
    </source>
</reference>
<comment type="similarity">
    <text evidence="4">Belongs to the UPP synthase family.</text>
</comment>
<dbReference type="Proteomes" id="UP000789375">
    <property type="component" value="Unassembled WGS sequence"/>
</dbReference>
<comment type="subcellular location">
    <subcellularLocation>
        <location evidence="2">Endoplasmic reticulum membrane</location>
    </subcellularLocation>
</comment>
<accession>A0A9N9ASU5</accession>
<dbReference type="InterPro" id="IPR038887">
    <property type="entry name" value="Nus1/NgBR"/>
</dbReference>
<dbReference type="PANTHER" id="PTHR21528">
    <property type="entry name" value="DEHYDRODOLICHYL DIPHOSPHATE SYNTHASE COMPLEX SUBUNIT NUS1"/>
    <property type="match status" value="1"/>
</dbReference>
<keyword evidence="11" id="KW-0472">Membrane</keyword>
<keyword evidence="7" id="KW-0812">Transmembrane</keyword>
<comment type="caution">
    <text evidence="13">The sequence shown here is derived from an EMBL/GenBank/DDBJ whole genome shotgun (WGS) entry which is preliminary data.</text>
</comment>
<organism evidence="13 14">
    <name type="scientific">Funneliformis mosseae</name>
    <name type="common">Endomycorrhizal fungus</name>
    <name type="synonym">Glomus mosseae</name>
    <dbReference type="NCBI Taxonomy" id="27381"/>
    <lineage>
        <taxon>Eukaryota</taxon>
        <taxon>Fungi</taxon>
        <taxon>Fungi incertae sedis</taxon>
        <taxon>Mucoromycota</taxon>
        <taxon>Glomeromycotina</taxon>
        <taxon>Glomeromycetes</taxon>
        <taxon>Glomerales</taxon>
        <taxon>Glomeraceae</taxon>
        <taxon>Funneliformis</taxon>
    </lineage>
</organism>
<keyword evidence="6" id="KW-0808">Transferase</keyword>
<evidence type="ECO:0000256" key="7">
    <source>
        <dbReference type="ARBA" id="ARBA00022692"/>
    </source>
</evidence>
<dbReference type="AlphaFoldDB" id="A0A9N9ASU5"/>
<feature type="non-terminal residue" evidence="13">
    <location>
        <position position="208"/>
    </location>
</feature>
<comment type="catalytic activity">
    <reaction evidence="12">
        <text>n isopentenyl diphosphate + (2E,6E)-farnesyl diphosphate = a di-trans,poly-cis-polyprenyl diphosphate + n diphosphate</text>
        <dbReference type="Rhea" id="RHEA:53008"/>
        <dbReference type="Rhea" id="RHEA-COMP:19494"/>
        <dbReference type="ChEBI" id="CHEBI:33019"/>
        <dbReference type="ChEBI" id="CHEBI:128769"/>
        <dbReference type="ChEBI" id="CHEBI:136960"/>
        <dbReference type="ChEBI" id="CHEBI:175763"/>
        <dbReference type="EC" id="2.5.1.87"/>
    </reaction>
</comment>
<keyword evidence="14" id="KW-1185">Reference proteome</keyword>
<evidence type="ECO:0000313" key="13">
    <source>
        <dbReference type="EMBL" id="CAG8540435.1"/>
    </source>
</evidence>
<dbReference type="EC" id="2.5.1.87" evidence="5"/>
<evidence type="ECO:0000256" key="11">
    <source>
        <dbReference type="ARBA" id="ARBA00023136"/>
    </source>
</evidence>
<comment type="pathway">
    <text evidence="3">Protein modification; protein glycosylation.</text>
</comment>
<name>A0A9N9ASU5_FUNMO</name>
<keyword evidence="10" id="KW-1133">Transmembrane helix</keyword>